<name>A0A4Y8DAL8_9HELO</name>
<feature type="compositionally biased region" description="Basic and acidic residues" evidence="1">
    <location>
        <begin position="108"/>
        <end position="119"/>
    </location>
</feature>
<evidence type="ECO:0000313" key="3">
    <source>
        <dbReference type="Proteomes" id="UP000297299"/>
    </source>
</evidence>
<dbReference type="OrthoDB" id="5426872at2759"/>
<organism evidence="2 3">
    <name type="scientific">Botryotinia calthae</name>
    <dbReference type="NCBI Taxonomy" id="38488"/>
    <lineage>
        <taxon>Eukaryota</taxon>
        <taxon>Fungi</taxon>
        <taxon>Dikarya</taxon>
        <taxon>Ascomycota</taxon>
        <taxon>Pezizomycotina</taxon>
        <taxon>Leotiomycetes</taxon>
        <taxon>Helotiales</taxon>
        <taxon>Sclerotiniaceae</taxon>
        <taxon>Botryotinia</taxon>
    </lineage>
</organism>
<reference evidence="2 3" key="1">
    <citation type="submission" date="2017-11" db="EMBL/GenBank/DDBJ databases">
        <title>Comparative genomics of Botrytis spp.</title>
        <authorList>
            <person name="Valero-Jimenez C.A."/>
            <person name="Tapia P."/>
            <person name="Veloso J."/>
            <person name="Silva-Moreno E."/>
            <person name="Staats M."/>
            <person name="Valdes J.H."/>
            <person name="Van Kan J.A.L."/>
        </authorList>
    </citation>
    <scope>NUCLEOTIDE SEQUENCE [LARGE SCALE GENOMIC DNA]</scope>
    <source>
        <strain evidence="2 3">MUCL2830</strain>
    </source>
</reference>
<dbReference type="Proteomes" id="UP000297299">
    <property type="component" value="Unassembled WGS sequence"/>
</dbReference>
<protein>
    <submittedName>
        <fullName evidence="2">Uncharacterized protein</fullName>
    </submittedName>
</protein>
<accession>A0A4Y8DAL8</accession>
<evidence type="ECO:0000313" key="2">
    <source>
        <dbReference type="EMBL" id="TEY73515.1"/>
    </source>
</evidence>
<feature type="compositionally biased region" description="Basic and acidic residues" evidence="1">
    <location>
        <begin position="155"/>
        <end position="168"/>
    </location>
</feature>
<feature type="compositionally biased region" description="Basic and acidic residues" evidence="1">
    <location>
        <begin position="176"/>
        <end position="191"/>
    </location>
</feature>
<proteinExistence type="predicted"/>
<dbReference type="AlphaFoldDB" id="A0A4Y8DAL8"/>
<evidence type="ECO:0000256" key="1">
    <source>
        <dbReference type="SAM" id="MobiDB-lite"/>
    </source>
</evidence>
<dbReference type="EMBL" id="PHWZ01000077">
    <property type="protein sequence ID" value="TEY73515.1"/>
    <property type="molecule type" value="Genomic_DNA"/>
</dbReference>
<gene>
    <name evidence="2" type="ORF">BOTCAL_0077g00200</name>
</gene>
<feature type="region of interest" description="Disordered" evidence="1">
    <location>
        <begin position="82"/>
        <end position="191"/>
    </location>
</feature>
<sequence length="191" mass="20926">MSTSAFPPHKSIPSIPVNQTIALKYLQEYLSLTSSTPYLLPNAKLEPTGPTIGSSHSSVTIHNLQRVEAGLRGEWLAPTLEMEEENPVEIAQGLEDASGGDNMDVDGWQDKEEFEREQSIEEGDVGARVPKANNAEVDSDLEVEPSAKAPPGFHQTKELSKKEKEARKAEKKARHKAELKAKEAKKQSAAQ</sequence>
<keyword evidence="3" id="KW-1185">Reference proteome</keyword>
<comment type="caution">
    <text evidence="2">The sequence shown here is derived from an EMBL/GenBank/DDBJ whole genome shotgun (WGS) entry which is preliminary data.</text>
</comment>